<proteinExistence type="predicted"/>
<reference evidence="2 3" key="1">
    <citation type="submission" date="2024-04" db="EMBL/GenBank/DDBJ databases">
        <title>Tritrichomonas musculus Genome.</title>
        <authorList>
            <person name="Alves-Ferreira E."/>
            <person name="Grigg M."/>
            <person name="Lorenzi H."/>
            <person name="Galac M."/>
        </authorList>
    </citation>
    <scope>NUCLEOTIDE SEQUENCE [LARGE SCALE GENOMIC DNA]</scope>
    <source>
        <strain evidence="2 3">EAF2021</strain>
    </source>
</reference>
<dbReference type="EMBL" id="JAPFFF010000021">
    <property type="protein sequence ID" value="KAK8854381.1"/>
    <property type="molecule type" value="Genomic_DNA"/>
</dbReference>
<keyword evidence="1" id="KW-0812">Transmembrane</keyword>
<feature type="transmembrane region" description="Helical" evidence="1">
    <location>
        <begin position="21"/>
        <end position="46"/>
    </location>
</feature>
<protein>
    <submittedName>
        <fullName evidence="2">Uncharacterized protein</fullName>
    </submittedName>
</protein>
<gene>
    <name evidence="2" type="ORF">M9Y10_016943</name>
</gene>
<organism evidence="2 3">
    <name type="scientific">Tritrichomonas musculus</name>
    <dbReference type="NCBI Taxonomy" id="1915356"/>
    <lineage>
        <taxon>Eukaryota</taxon>
        <taxon>Metamonada</taxon>
        <taxon>Parabasalia</taxon>
        <taxon>Tritrichomonadida</taxon>
        <taxon>Tritrichomonadidae</taxon>
        <taxon>Tritrichomonas</taxon>
    </lineage>
</organism>
<comment type="caution">
    <text evidence="2">The sequence shown here is derived from an EMBL/GenBank/DDBJ whole genome shotgun (WGS) entry which is preliminary data.</text>
</comment>
<accession>A0ABR2HXN3</accession>
<evidence type="ECO:0000256" key="1">
    <source>
        <dbReference type="SAM" id="Phobius"/>
    </source>
</evidence>
<evidence type="ECO:0000313" key="2">
    <source>
        <dbReference type="EMBL" id="KAK8854381.1"/>
    </source>
</evidence>
<dbReference type="Proteomes" id="UP001470230">
    <property type="component" value="Unassembled WGS sequence"/>
</dbReference>
<feature type="transmembrane region" description="Helical" evidence="1">
    <location>
        <begin position="220"/>
        <end position="240"/>
    </location>
</feature>
<keyword evidence="3" id="KW-1185">Reference proteome</keyword>
<evidence type="ECO:0000313" key="3">
    <source>
        <dbReference type="Proteomes" id="UP001470230"/>
    </source>
</evidence>
<feature type="transmembrane region" description="Helical" evidence="1">
    <location>
        <begin position="58"/>
        <end position="85"/>
    </location>
</feature>
<keyword evidence="1" id="KW-0472">Membrane</keyword>
<keyword evidence="1" id="KW-1133">Transmembrane helix</keyword>
<sequence>MDVNRAFFKIFWFFTWFSNEILSFCYLLLLYFTFAGVSFLVLNFILNEWISLFTKSNIHLIISIFANFSDFGLYFILVLLFYYAVTDYITVVKSSFKNMINSTKRCFYDFMEQPELYVYISIFIFFLVADALMVTAIVKWPYIITVLYECMLLLSISVKTKDEIIKKSKIPELSIEEETNKKSEILERFNYLNKKIFELPSVNEMLYKSRRTRLFGKDNLINRIIIIFIIFGLQLYSIIVPLIQGEISFGEFVIYLFVKIIFSEKILAFNLIDIILNWKKVISLLKKKNIRIVFVMTITIYAFAAVSFFAVFIISKQTVFPRVDQLKYYEDNDYRYKVDENFSVNTESFCSTKSLNDGTLKTDDFAMLTTLPRLYGITASGRCYIKPSKRGVFNSTMKYIFGRDYEKDNIRIFCQKLTHNPILVITSDKILNASLKHFSHTNITMLKPQFNIKNNDYFEDYPFYNTLNEEGRKLLARYEACISTNNKKICDEEFDEFSQFYWSSHYSDNYEEIPGFERYQIPIEEDLIIQPSFITQEGKLIAGTHYIVGGSYEDSWSVGLFAETIGRKFIPAFLESFLPLYSFIRNMKKELFLRIERFNRHIFYFDIVSTHEIEILENLLNRFNFTQESIFLVGHSISGTIFKGLSFSRDIHGIAFESSDGENNQNLLDKASIIKRSNTESKITNIYSYGSIFTGNDNNCIVNGILPKRYILPNVYETACMTSITCSETNKYVRQCHQVLGQI</sequence>
<feature type="transmembrane region" description="Helical" evidence="1">
    <location>
        <begin position="116"/>
        <end position="134"/>
    </location>
</feature>
<feature type="transmembrane region" description="Helical" evidence="1">
    <location>
        <begin position="252"/>
        <end position="272"/>
    </location>
</feature>
<feature type="transmembrane region" description="Helical" evidence="1">
    <location>
        <begin position="140"/>
        <end position="158"/>
    </location>
</feature>
<name>A0ABR2HXN3_9EUKA</name>
<feature type="transmembrane region" description="Helical" evidence="1">
    <location>
        <begin position="292"/>
        <end position="314"/>
    </location>
</feature>